<accession>Q4PL60</accession>
<dbReference type="EMBL" id="DQ070872">
    <property type="protein sequence ID" value="AAY78545.1"/>
    <property type="molecule type" value="mRNA"/>
</dbReference>
<name>Q4PL60_MIRJA</name>
<feature type="compositionally biased region" description="Basic and acidic residues" evidence="1">
    <location>
        <begin position="1"/>
        <end position="13"/>
    </location>
</feature>
<proteinExistence type="evidence at transcript level"/>
<dbReference type="AlphaFoldDB" id="Q4PL60"/>
<organism evidence="2">
    <name type="scientific">Mirabilis jalapa</name>
    <name type="common">Garden four-o'clock</name>
    <dbReference type="NCBI Taxonomy" id="3538"/>
    <lineage>
        <taxon>Eukaryota</taxon>
        <taxon>Viridiplantae</taxon>
        <taxon>Streptophyta</taxon>
        <taxon>Embryophyta</taxon>
        <taxon>Tracheophyta</taxon>
        <taxon>Spermatophyta</taxon>
        <taxon>Magnoliopsida</taxon>
        <taxon>eudicotyledons</taxon>
        <taxon>Gunneridae</taxon>
        <taxon>Pentapetalae</taxon>
        <taxon>Caryophyllales</taxon>
        <taxon>Nyctaginaceae</taxon>
        <taxon>Mirabilis</taxon>
    </lineage>
</organism>
<protein>
    <submittedName>
        <fullName evidence="2">Aux/IAA5</fullName>
    </submittedName>
</protein>
<feature type="region of interest" description="Disordered" evidence="1">
    <location>
        <begin position="1"/>
        <end position="32"/>
    </location>
</feature>
<sequence>MGDEAGFEHEITELRLGLPSQQQQQEEMKNEKKRVFAETNGGGDGVSVTNKVAAVAVGWPPVCS</sequence>
<evidence type="ECO:0000313" key="2">
    <source>
        <dbReference type="EMBL" id="AAY78545.1"/>
    </source>
</evidence>
<evidence type="ECO:0000256" key="1">
    <source>
        <dbReference type="SAM" id="MobiDB-lite"/>
    </source>
</evidence>
<reference evidence="2" key="1">
    <citation type="journal article" date="2006" name="Plant Physiol.">
        <title>Molecular changes occurring during acquisition of abscission competence following auxin depletion in Mirabilis jalapa.</title>
        <authorList>
            <person name="Meir S."/>
            <person name="Hunter D.A."/>
            <person name="Chen J.C."/>
            <person name="Halaly V."/>
            <person name="Reid M.S."/>
        </authorList>
    </citation>
    <scope>NUCLEOTIDE SEQUENCE</scope>
</reference>
<feature type="non-terminal residue" evidence="2">
    <location>
        <position position="64"/>
    </location>
</feature>